<dbReference type="InterPro" id="IPR000422">
    <property type="entry name" value="DHBP_synthase_RibB"/>
</dbReference>
<dbReference type="SUPFAM" id="SSF142695">
    <property type="entry name" value="RibA-like"/>
    <property type="match status" value="1"/>
</dbReference>
<evidence type="ECO:0000259" key="14">
    <source>
        <dbReference type="Pfam" id="PF00925"/>
    </source>
</evidence>
<dbReference type="InterPro" id="IPR032677">
    <property type="entry name" value="GTP_cyclohydro_II"/>
</dbReference>
<comment type="catalytic activity">
    <reaction evidence="12 13">
        <text>GTP + 4 H2O = 2,5-diamino-6-hydroxy-4-(5-phosphoribosylamino)-pyrimidine + formate + 2 phosphate + 3 H(+)</text>
        <dbReference type="Rhea" id="RHEA:23704"/>
        <dbReference type="ChEBI" id="CHEBI:15377"/>
        <dbReference type="ChEBI" id="CHEBI:15378"/>
        <dbReference type="ChEBI" id="CHEBI:15740"/>
        <dbReference type="ChEBI" id="CHEBI:37565"/>
        <dbReference type="ChEBI" id="CHEBI:43474"/>
        <dbReference type="ChEBI" id="CHEBI:58614"/>
        <dbReference type="EC" id="3.5.4.25"/>
    </reaction>
</comment>
<evidence type="ECO:0000256" key="11">
    <source>
        <dbReference type="ARBA" id="ARBA00023134"/>
    </source>
</evidence>
<dbReference type="UniPathway" id="UPA00275">
    <property type="reaction ID" value="UER00399"/>
</dbReference>
<dbReference type="NCBIfam" id="NF006805">
    <property type="entry name" value="PRK09318.1"/>
    <property type="match status" value="1"/>
</dbReference>
<reference evidence="16" key="2">
    <citation type="submission" date="2012-01" db="EMBL/GenBank/DDBJ databases">
        <title>Complete sequence of chromosome of Marinitoga piezophila KA3.</title>
        <authorList>
            <person name="Lucas S."/>
            <person name="Han J."/>
            <person name="Lapidus A."/>
            <person name="Cheng J.-F."/>
            <person name="Goodwin L."/>
            <person name="Pitluck S."/>
            <person name="Peters L."/>
            <person name="Mikhailova N."/>
            <person name="Teshima H."/>
            <person name="Detter J.C."/>
            <person name="Han C."/>
            <person name="Tapia R."/>
            <person name="Land M."/>
            <person name="Hauser L."/>
            <person name="Kyrpides N."/>
            <person name="Ivanova N."/>
            <person name="Pagani I."/>
            <person name="Jebbar M."/>
            <person name="Vannier P."/>
            <person name="Oger P."/>
            <person name="Cario A."/>
            <person name="Bartlett D."/>
            <person name="Noll K.M."/>
            <person name="Woyke T."/>
        </authorList>
    </citation>
    <scope>NUCLEOTIDE SEQUENCE [LARGE SCALE GENOMIC DNA]</scope>
    <source>
        <strain evidence="16">DSM 14283 / JCM 11233 / KA3</strain>
    </source>
</reference>
<proteinExistence type="inferred from homology"/>
<evidence type="ECO:0000256" key="10">
    <source>
        <dbReference type="ARBA" id="ARBA00022833"/>
    </source>
</evidence>
<gene>
    <name evidence="13" type="primary">ribA</name>
    <name evidence="15" type="ordered locus">Marpi_0932</name>
</gene>
<keyword evidence="9 13" id="KW-0378">Hydrolase</keyword>
<dbReference type="GO" id="GO:0009231">
    <property type="term" value="P:riboflavin biosynthetic process"/>
    <property type="evidence" value="ECO:0007669"/>
    <property type="project" value="UniProtKB-UniRule"/>
</dbReference>
<dbReference type="STRING" id="443254.Marpi_0932"/>
<dbReference type="GO" id="GO:0005525">
    <property type="term" value="F:GTP binding"/>
    <property type="evidence" value="ECO:0007669"/>
    <property type="project" value="UniProtKB-KW"/>
</dbReference>
<evidence type="ECO:0000256" key="6">
    <source>
        <dbReference type="ARBA" id="ARBA00022619"/>
    </source>
</evidence>
<evidence type="ECO:0000256" key="7">
    <source>
        <dbReference type="ARBA" id="ARBA00022723"/>
    </source>
</evidence>
<dbReference type="GO" id="GO:0008686">
    <property type="term" value="F:3,4-dihydroxy-2-butanone-4-phosphate synthase activity"/>
    <property type="evidence" value="ECO:0007669"/>
    <property type="project" value="UniProtKB-EC"/>
</dbReference>
<dbReference type="RefSeq" id="WP_014296417.1">
    <property type="nucleotide sequence ID" value="NC_016751.1"/>
</dbReference>
<sequence>MDKEILTKTFFSNKPIILWDKKKENEADFVFPAEMANKDIINFLISNGKGLLCLASEEKNLLQRGFFKLPSNNADILNTNYFISIDHKKTITGISSKERAKTIKSISENTTINDYKYPGHIQLLGSIGLNKRKGHTESSIELMKLLGFKPFSILIEILDENGNSHNFNYIKSLSQKFKIPIISVEDIAVEVFKSNLYVTPISEANLPTQFGSFKIIGFKNNFDEKEHFAIYTGNLKNTPLLVRIHSECVTGDVLTSRKCDCGSQLHLAMKKIQENGSGLIIYLRQEGRDIGITNKIKAYELQDKGMDTVEANEKIGMPADNRDYAIAAQILKSLNIKNIILMTNNPDKVNQLKKYGINVINTIQHIGEVTPENKFYLKIKKIKMNHNLSIEEVI</sequence>
<feature type="binding site" evidence="13">
    <location>
        <position position="264"/>
    </location>
    <ligand>
        <name>GTP</name>
        <dbReference type="ChEBI" id="CHEBI:37565"/>
    </ligand>
</feature>
<dbReference type="AlphaFoldDB" id="H2J7K4"/>
<evidence type="ECO:0000256" key="5">
    <source>
        <dbReference type="ARBA" id="ARBA00005520"/>
    </source>
</evidence>
<keyword evidence="7 13" id="KW-0479">Metal-binding</keyword>
<feature type="binding site" evidence="13">
    <location>
        <begin position="243"/>
        <end position="247"/>
    </location>
    <ligand>
        <name>GTP</name>
        <dbReference type="ChEBI" id="CHEBI:37565"/>
    </ligand>
</feature>
<feature type="active site" description="Nucleophile" evidence="13">
    <location>
        <position position="322"/>
    </location>
</feature>
<protein>
    <recommendedName>
        <fullName evidence="13">GTP cyclohydrolase-2</fullName>
        <ecNumber evidence="13">3.5.4.25</ecNumber>
    </recommendedName>
    <alternativeName>
        <fullName evidence="13">GTP cyclohydrolase II</fullName>
    </alternativeName>
</protein>
<dbReference type="eggNOG" id="COG0807">
    <property type="taxonomic scope" value="Bacteria"/>
</dbReference>
<dbReference type="Pfam" id="PF00926">
    <property type="entry name" value="DHBP_synthase"/>
    <property type="match status" value="1"/>
</dbReference>
<dbReference type="SUPFAM" id="SSF55821">
    <property type="entry name" value="YrdC/RibB"/>
    <property type="match status" value="1"/>
</dbReference>
<evidence type="ECO:0000313" key="16">
    <source>
        <dbReference type="Proteomes" id="UP000007161"/>
    </source>
</evidence>
<feature type="binding site" evidence="13">
    <location>
        <position position="343"/>
    </location>
    <ligand>
        <name>GTP</name>
        <dbReference type="ChEBI" id="CHEBI:37565"/>
    </ligand>
</feature>
<dbReference type="GO" id="GO:0008270">
    <property type="term" value="F:zinc ion binding"/>
    <property type="evidence" value="ECO:0007669"/>
    <property type="project" value="UniProtKB-UniRule"/>
</dbReference>
<comment type="pathway">
    <text evidence="4">Cofactor biosynthesis; riboflavin biosynthesis; 2-hydroxy-3-oxobutyl phosphate from D-ribulose 5-phosphate: step 1/1.</text>
</comment>
<dbReference type="NCBIfam" id="NF001591">
    <property type="entry name" value="PRK00393.1"/>
    <property type="match status" value="1"/>
</dbReference>
<dbReference type="HOGENOM" id="CLU_020273_1_2_0"/>
<dbReference type="Gene3D" id="3.40.50.10990">
    <property type="entry name" value="GTP cyclohydrolase II"/>
    <property type="match status" value="1"/>
</dbReference>
<feature type="binding site" evidence="13">
    <location>
        <position position="261"/>
    </location>
    <ligand>
        <name>Zn(2+)</name>
        <dbReference type="ChEBI" id="CHEBI:29105"/>
        <note>catalytic</note>
    </ligand>
</feature>
<evidence type="ECO:0000313" key="15">
    <source>
        <dbReference type="EMBL" id="AEX85345.1"/>
    </source>
</evidence>
<feature type="binding site" evidence="13">
    <location>
        <position position="259"/>
    </location>
    <ligand>
        <name>Zn(2+)</name>
        <dbReference type="ChEBI" id="CHEBI:29105"/>
        <note>catalytic</note>
    </ligand>
</feature>
<dbReference type="CDD" id="cd00641">
    <property type="entry name" value="GTP_cyclohydro2"/>
    <property type="match status" value="1"/>
</dbReference>
<evidence type="ECO:0000256" key="8">
    <source>
        <dbReference type="ARBA" id="ARBA00022741"/>
    </source>
</evidence>
<feature type="domain" description="GTP cyclohydrolase II" evidence="14">
    <location>
        <begin position="202"/>
        <end position="363"/>
    </location>
</feature>
<reference evidence="15 16" key="1">
    <citation type="journal article" date="2012" name="J. Bacteriol.">
        <title>Complete Genome Sequence of the Thermophilic, Piezophilic, Heterotrophic Bacterium Marinitoga piezophila KA3.</title>
        <authorList>
            <person name="Lucas S."/>
            <person name="Han J."/>
            <person name="Lapidus A."/>
            <person name="Cheng J.F."/>
            <person name="Goodwin L.A."/>
            <person name="Pitluck S."/>
            <person name="Peters L."/>
            <person name="Mikhailova N."/>
            <person name="Teshima H."/>
            <person name="Detter J.C."/>
            <person name="Han C."/>
            <person name="Tapia R."/>
            <person name="Land M."/>
            <person name="Hauser L."/>
            <person name="Kyrpides N.C."/>
            <person name="Ivanova N."/>
            <person name="Pagani I."/>
            <person name="Vannier P."/>
            <person name="Oger P."/>
            <person name="Bartlett D.H."/>
            <person name="Noll K.M."/>
            <person name="Woyke T."/>
            <person name="Jebbar M."/>
        </authorList>
    </citation>
    <scope>NUCLEOTIDE SEQUENCE [LARGE SCALE GENOMIC DNA]</scope>
    <source>
        <strain evidence="16">DSM 14283 / JCM 11233 / KA3</strain>
    </source>
</reference>
<evidence type="ECO:0000256" key="12">
    <source>
        <dbReference type="ARBA" id="ARBA00049295"/>
    </source>
</evidence>
<keyword evidence="10 13" id="KW-0862">Zinc</keyword>
<feature type="active site" description="Proton acceptor" evidence="13">
    <location>
        <position position="320"/>
    </location>
</feature>
<organism evidence="15 16">
    <name type="scientific">Marinitoga piezophila (strain DSM 14283 / JCM 11233 / KA3)</name>
    <dbReference type="NCBI Taxonomy" id="443254"/>
    <lineage>
        <taxon>Bacteria</taxon>
        <taxon>Thermotogati</taxon>
        <taxon>Thermotogota</taxon>
        <taxon>Thermotogae</taxon>
        <taxon>Petrotogales</taxon>
        <taxon>Petrotogaceae</taxon>
        <taxon>Marinitoga</taxon>
    </lineage>
</organism>
<feature type="binding site" evidence="13">
    <location>
        <position position="308"/>
    </location>
    <ligand>
        <name>GTP</name>
        <dbReference type="ChEBI" id="CHEBI:37565"/>
    </ligand>
</feature>
<dbReference type="HAMAP" id="MF_00179">
    <property type="entry name" value="RibA"/>
    <property type="match status" value="1"/>
</dbReference>
<keyword evidence="16" id="KW-1185">Reference proteome</keyword>
<keyword evidence="11 13" id="KW-0342">GTP-binding</keyword>
<comment type="similarity">
    <text evidence="13">Belongs to the GTP cyclohydrolase II family.</text>
</comment>
<dbReference type="OrthoDB" id="9793111at2"/>
<dbReference type="eggNOG" id="COG0108">
    <property type="taxonomic scope" value="Bacteria"/>
</dbReference>
<dbReference type="NCBIfam" id="TIGR00505">
    <property type="entry name" value="ribA"/>
    <property type="match status" value="1"/>
</dbReference>
<dbReference type="InterPro" id="IPR000926">
    <property type="entry name" value="RibA"/>
</dbReference>
<dbReference type="Gene3D" id="3.90.870.10">
    <property type="entry name" value="DHBP synthase"/>
    <property type="match status" value="1"/>
</dbReference>
<evidence type="ECO:0000256" key="9">
    <source>
        <dbReference type="ARBA" id="ARBA00022801"/>
    </source>
</evidence>
<comment type="catalytic activity">
    <reaction evidence="1">
        <text>D-ribulose 5-phosphate = (2S)-2-hydroxy-3-oxobutyl phosphate + formate + H(+)</text>
        <dbReference type="Rhea" id="RHEA:18457"/>
        <dbReference type="ChEBI" id="CHEBI:15378"/>
        <dbReference type="ChEBI" id="CHEBI:15740"/>
        <dbReference type="ChEBI" id="CHEBI:58121"/>
        <dbReference type="ChEBI" id="CHEBI:58830"/>
        <dbReference type="EC" id="4.1.99.12"/>
    </reaction>
</comment>
<evidence type="ECO:0000256" key="1">
    <source>
        <dbReference type="ARBA" id="ARBA00000141"/>
    </source>
</evidence>
<dbReference type="EC" id="3.5.4.25" evidence="13"/>
<name>H2J7K4_MARPK</name>
<dbReference type="Pfam" id="PF00925">
    <property type="entry name" value="GTP_cyclohydro2"/>
    <property type="match status" value="1"/>
</dbReference>
<dbReference type="PANTHER" id="PTHR21327:SF18">
    <property type="entry name" value="3,4-DIHYDROXY-2-BUTANONE 4-PHOSPHATE SYNTHASE"/>
    <property type="match status" value="1"/>
</dbReference>
<comment type="cofactor">
    <cofactor evidence="13">
        <name>Zn(2+)</name>
        <dbReference type="ChEBI" id="CHEBI:29105"/>
    </cofactor>
    <text evidence="13">Binds 1 zinc ion per subunit.</text>
</comment>
<comment type="similarity">
    <text evidence="5">In the N-terminal section; belongs to the DHBP synthase family.</text>
</comment>
<dbReference type="FunFam" id="3.40.50.10990:FF:000002">
    <property type="entry name" value="GTP cyclohydrolase-2"/>
    <property type="match status" value="1"/>
</dbReference>
<feature type="binding site" evidence="13">
    <location>
        <position position="348"/>
    </location>
    <ligand>
        <name>GTP</name>
        <dbReference type="ChEBI" id="CHEBI:37565"/>
    </ligand>
</feature>
<evidence type="ECO:0000256" key="13">
    <source>
        <dbReference type="HAMAP-Rule" id="MF_00179"/>
    </source>
</evidence>
<dbReference type="PIRSF" id="PIRSF001259">
    <property type="entry name" value="RibA"/>
    <property type="match status" value="1"/>
</dbReference>
<comment type="function">
    <text evidence="2">Catalyzes the conversion of D-ribulose 5-phosphate to formate and 3,4-dihydroxy-2-butanone 4-phosphate.</text>
</comment>
<feature type="binding site" evidence="13">
    <location>
        <position position="248"/>
    </location>
    <ligand>
        <name>Zn(2+)</name>
        <dbReference type="ChEBI" id="CHEBI:29105"/>
        <note>catalytic</note>
    </ligand>
</feature>
<keyword evidence="8 13" id="KW-0547">Nucleotide-binding</keyword>
<dbReference type="EMBL" id="CP003257">
    <property type="protein sequence ID" value="AEX85345.1"/>
    <property type="molecule type" value="Genomic_DNA"/>
</dbReference>
<dbReference type="InterPro" id="IPR017945">
    <property type="entry name" value="DHBP_synth_RibB-like_a/b_dom"/>
</dbReference>
<keyword evidence="6 13" id="KW-0686">Riboflavin biosynthesis</keyword>
<dbReference type="Proteomes" id="UP000007161">
    <property type="component" value="Chromosome"/>
</dbReference>
<dbReference type="GO" id="GO:0003935">
    <property type="term" value="F:GTP cyclohydrolase II activity"/>
    <property type="evidence" value="ECO:0007669"/>
    <property type="project" value="UniProtKB-UniRule"/>
</dbReference>
<accession>H2J7K4</accession>
<evidence type="ECO:0000256" key="2">
    <source>
        <dbReference type="ARBA" id="ARBA00002284"/>
    </source>
</evidence>
<evidence type="ECO:0000256" key="4">
    <source>
        <dbReference type="ARBA" id="ARBA00004904"/>
    </source>
</evidence>
<evidence type="ECO:0000256" key="3">
    <source>
        <dbReference type="ARBA" id="ARBA00004853"/>
    </source>
</evidence>
<dbReference type="InterPro" id="IPR036144">
    <property type="entry name" value="RibA-like_sf"/>
</dbReference>
<dbReference type="GO" id="GO:0005829">
    <property type="term" value="C:cytosol"/>
    <property type="evidence" value="ECO:0007669"/>
    <property type="project" value="TreeGrafter"/>
</dbReference>
<dbReference type="KEGG" id="mpz:Marpi_0932"/>
<comment type="function">
    <text evidence="13">Catalyzes the conversion of GTP to 2,5-diamino-6-ribosylamino-4(3H)-pyrimidinone 5'-phosphate (DARP), formate and pyrophosphate.</text>
</comment>
<dbReference type="PANTHER" id="PTHR21327">
    <property type="entry name" value="GTP CYCLOHYDROLASE II-RELATED"/>
    <property type="match status" value="1"/>
</dbReference>
<feature type="binding site" evidence="13">
    <location>
        <begin position="286"/>
        <end position="288"/>
    </location>
    <ligand>
        <name>GTP</name>
        <dbReference type="ChEBI" id="CHEBI:37565"/>
    </ligand>
</feature>
<comment type="pathway">
    <text evidence="3 13">Cofactor biosynthesis; riboflavin biosynthesis; 5-amino-6-(D-ribitylamino)uracil from GTP: step 1/4.</text>
</comment>